<dbReference type="Proteomes" id="UP001196097">
    <property type="component" value="Chromosome"/>
</dbReference>
<evidence type="ECO:0000313" key="1">
    <source>
        <dbReference type="EMBL" id="XRP74021.1"/>
    </source>
</evidence>
<accession>A0ACD5IQU0</accession>
<organism evidence="1 2">
    <name type="scientific">Acidithiobacillus ferruginosus</name>
    <dbReference type="NCBI Taxonomy" id="3063951"/>
    <lineage>
        <taxon>Bacteria</taxon>
        <taxon>Pseudomonadati</taxon>
        <taxon>Pseudomonadota</taxon>
        <taxon>Acidithiobacillia</taxon>
        <taxon>Acidithiobacillales</taxon>
        <taxon>Acidithiobacillaceae</taxon>
        <taxon>Acidithiobacillus</taxon>
    </lineage>
</organism>
<sequence length="374" mass="41441">MSIRAYPIPIEDLRNVLTLSHLSLVEMARRFGVSRSNLMGVVGGRRTLSDDRLLQLVGWAGLVADMDASDTLHLGSGIHLWKIASETQMEAFLHLPTGMLPENLRWSVALEFPPQERDWIHLKAEVGKDCWLLLSVRPVYFALLRDRVPGVGRPMGMVSLQKPLNQIIATTGAKGLYVAWAEQPQTLSWVEPEMRERYGEDLSAWMAWARQKLALDTSEMSGQTNPPMAVPNDARDDTVPCDQAWALFAHRLDVAGAAHQDVADMPVFNMETVHDYPIGMLRLDRTWLGDALLELGKTGRLRCYVRADGAAVVVIVSPSAARCGLPQPWVAPPTAEGYLIWHDQILEISAHVGADDHCIGPVVASWKRGAKIPL</sequence>
<dbReference type="EMBL" id="CP130946">
    <property type="protein sequence ID" value="XRP74021.1"/>
    <property type="molecule type" value="Genomic_DNA"/>
</dbReference>
<proteinExistence type="predicted"/>
<gene>
    <name evidence="1" type="ORF">HF292_005055</name>
</gene>
<reference evidence="1 2" key="1">
    <citation type="journal article" date="2021" name="ISME J.">
        <title>Genomic evolution of the class Acidithiobacillia: deep-branching Proteobacteria living in extreme acidic conditions.</title>
        <authorList>
            <person name="Moya-Beltran A."/>
            <person name="Beard S."/>
            <person name="Rojas-Villalobos C."/>
            <person name="Issotta F."/>
            <person name="Gallardo Y."/>
            <person name="Ulloa R."/>
            <person name="Giaveno A."/>
            <person name="Degli Esposti M."/>
            <person name="Johnson D.B."/>
            <person name="Quatrini R."/>
        </authorList>
    </citation>
    <scope>NUCLEOTIDE SEQUENCE [LARGE SCALE GENOMIC DNA]</scope>
    <source>
        <strain evidence="1 2">CF3</strain>
    </source>
</reference>
<protein>
    <submittedName>
        <fullName evidence="1">Helix-turn-helix transcriptional regulator</fullName>
    </submittedName>
</protein>
<name>A0ACD5IQU0_9PROT</name>
<keyword evidence="2" id="KW-1185">Reference proteome</keyword>
<evidence type="ECO:0000313" key="2">
    <source>
        <dbReference type="Proteomes" id="UP001196097"/>
    </source>
</evidence>